<feature type="domain" description="NAD(P)-binding" evidence="1">
    <location>
        <begin position="7"/>
        <end position="191"/>
    </location>
</feature>
<dbReference type="InterPro" id="IPR016040">
    <property type="entry name" value="NAD(P)-bd_dom"/>
</dbReference>
<evidence type="ECO:0000313" key="2">
    <source>
        <dbReference type="EMBL" id="MEG3436070.1"/>
    </source>
</evidence>
<dbReference type="Proteomes" id="UP001328733">
    <property type="component" value="Unassembled WGS sequence"/>
</dbReference>
<dbReference type="PANTHER" id="PTHR15020">
    <property type="entry name" value="FLAVIN REDUCTASE-RELATED"/>
    <property type="match status" value="1"/>
</dbReference>
<comment type="caution">
    <text evidence="2">The sequence shown here is derived from an EMBL/GenBank/DDBJ whole genome shotgun (WGS) entry which is preliminary data.</text>
</comment>
<gene>
    <name evidence="2" type="ORF">V0288_02975</name>
</gene>
<reference evidence="2 3" key="1">
    <citation type="submission" date="2024-01" db="EMBL/GenBank/DDBJ databases">
        <title>Genomic insights into the taxonomy and metabolism of the cyanobacterium Pannus brasiliensis CCIBt3594.</title>
        <authorList>
            <person name="Machado M."/>
            <person name="Botero N.B."/>
            <person name="Andreote A.P.D."/>
            <person name="Feitosa A.M.T."/>
            <person name="Popin R."/>
            <person name="Sivonen K."/>
            <person name="Fiore M.F."/>
        </authorList>
    </citation>
    <scope>NUCLEOTIDE SEQUENCE [LARGE SCALE GENOMIC DNA]</scope>
    <source>
        <strain evidence="2 3">CCIBt3594</strain>
    </source>
</reference>
<protein>
    <submittedName>
        <fullName evidence="2">SDR family oxidoreductase</fullName>
    </submittedName>
</protein>
<dbReference type="InterPro" id="IPR036291">
    <property type="entry name" value="NAD(P)-bd_dom_sf"/>
</dbReference>
<name>A0AAW9QGE1_9CHRO</name>
<keyword evidence="3" id="KW-1185">Reference proteome</keyword>
<accession>A0AAW9QGE1</accession>
<sequence>MKAFVAGATGQTGRRIVQQLVDRKIPVRALVRDLDSAREILPESVEFVVGDVLQADRLPEAIGDCTVVLCATGAKPSLDPTGPYQIDYVGTKNLVSAAKARGIEHFVLVTSLCVSKFFHPLNLFWLILYWKQRAEASLIKSGLTYTIVRPGGLTNEDNANSIRMSSADTLFEGRIPRSKVAAVCVESLFSPDARDKIVEIVAPEDAPARDWSELFQSVA</sequence>
<dbReference type="EMBL" id="JBAFSM010000003">
    <property type="protein sequence ID" value="MEG3436070.1"/>
    <property type="molecule type" value="Genomic_DNA"/>
</dbReference>
<dbReference type="Pfam" id="PF13460">
    <property type="entry name" value="NAD_binding_10"/>
    <property type="match status" value="1"/>
</dbReference>
<dbReference type="Gene3D" id="3.40.50.720">
    <property type="entry name" value="NAD(P)-binding Rossmann-like Domain"/>
    <property type="match status" value="1"/>
</dbReference>
<evidence type="ECO:0000259" key="1">
    <source>
        <dbReference type="Pfam" id="PF13460"/>
    </source>
</evidence>
<dbReference type="PANTHER" id="PTHR15020:SF42">
    <property type="entry name" value="NAD(P)-BINDING DOMAIN-CONTAINING PROTEIN"/>
    <property type="match status" value="1"/>
</dbReference>
<evidence type="ECO:0000313" key="3">
    <source>
        <dbReference type="Proteomes" id="UP001328733"/>
    </source>
</evidence>
<dbReference type="RefSeq" id="WP_332863518.1">
    <property type="nucleotide sequence ID" value="NZ_JBAFSM010000003.1"/>
</dbReference>
<organism evidence="2 3">
    <name type="scientific">Pannus brasiliensis CCIBt3594</name>
    <dbReference type="NCBI Taxonomy" id="1427578"/>
    <lineage>
        <taxon>Bacteria</taxon>
        <taxon>Bacillati</taxon>
        <taxon>Cyanobacteriota</taxon>
        <taxon>Cyanophyceae</taxon>
        <taxon>Oscillatoriophycideae</taxon>
        <taxon>Chroococcales</taxon>
        <taxon>Microcystaceae</taxon>
        <taxon>Pannus</taxon>
    </lineage>
</organism>
<dbReference type="SUPFAM" id="SSF51735">
    <property type="entry name" value="NAD(P)-binding Rossmann-fold domains"/>
    <property type="match status" value="1"/>
</dbReference>
<proteinExistence type="predicted"/>
<dbReference type="AlphaFoldDB" id="A0AAW9QGE1"/>
<dbReference type="CDD" id="cd05243">
    <property type="entry name" value="SDR_a5"/>
    <property type="match status" value="1"/>
</dbReference>